<reference evidence="1 2" key="1">
    <citation type="submission" date="2021-01" db="EMBL/GenBank/DDBJ databases">
        <title>Whole genome shotgun sequence of Plantactinospora mayteni NBRC 109088.</title>
        <authorList>
            <person name="Komaki H."/>
            <person name="Tamura T."/>
        </authorList>
    </citation>
    <scope>NUCLEOTIDE SEQUENCE [LARGE SCALE GENOMIC DNA]</scope>
    <source>
        <strain evidence="1 2">NBRC 109088</strain>
    </source>
</reference>
<accession>A0ABQ4EYT9</accession>
<dbReference type="EMBL" id="BONX01000048">
    <property type="protein sequence ID" value="GIG99801.1"/>
    <property type="molecule type" value="Genomic_DNA"/>
</dbReference>
<sequence length="76" mass="8123">MALCRCRVTERMRYRSPRPPRSEAGVNPALSRNCDAFPHPLTAIGGPEPGMRRLSQVACGAVAESAFEEGRPVGGA</sequence>
<proteinExistence type="predicted"/>
<evidence type="ECO:0000313" key="1">
    <source>
        <dbReference type="EMBL" id="GIG99801.1"/>
    </source>
</evidence>
<gene>
    <name evidence="1" type="ORF">Pma05_63740</name>
</gene>
<name>A0ABQ4EYT9_9ACTN</name>
<dbReference type="Proteomes" id="UP000621500">
    <property type="component" value="Unassembled WGS sequence"/>
</dbReference>
<protein>
    <submittedName>
        <fullName evidence="1">Uncharacterized protein</fullName>
    </submittedName>
</protein>
<comment type="caution">
    <text evidence="1">The sequence shown here is derived from an EMBL/GenBank/DDBJ whole genome shotgun (WGS) entry which is preliminary data.</text>
</comment>
<evidence type="ECO:0000313" key="2">
    <source>
        <dbReference type="Proteomes" id="UP000621500"/>
    </source>
</evidence>
<keyword evidence="2" id="KW-1185">Reference proteome</keyword>
<organism evidence="1 2">
    <name type="scientific">Plantactinospora mayteni</name>
    <dbReference type="NCBI Taxonomy" id="566021"/>
    <lineage>
        <taxon>Bacteria</taxon>
        <taxon>Bacillati</taxon>
        <taxon>Actinomycetota</taxon>
        <taxon>Actinomycetes</taxon>
        <taxon>Micromonosporales</taxon>
        <taxon>Micromonosporaceae</taxon>
        <taxon>Plantactinospora</taxon>
    </lineage>
</organism>